<keyword evidence="2" id="KW-1133">Transmembrane helix</keyword>
<name>A0ABT6SDL2_9ACTN</name>
<proteinExistence type="predicted"/>
<feature type="transmembrane region" description="Helical" evidence="2">
    <location>
        <begin position="146"/>
        <end position="165"/>
    </location>
</feature>
<feature type="transmembrane region" description="Helical" evidence="2">
    <location>
        <begin position="171"/>
        <end position="193"/>
    </location>
</feature>
<comment type="caution">
    <text evidence="3">The sequence shown here is derived from an EMBL/GenBank/DDBJ whole genome shotgun (WGS) entry which is preliminary data.</text>
</comment>
<feature type="transmembrane region" description="Helical" evidence="2">
    <location>
        <begin position="74"/>
        <end position="94"/>
    </location>
</feature>
<feature type="compositionally biased region" description="Low complexity" evidence="1">
    <location>
        <begin position="41"/>
        <end position="51"/>
    </location>
</feature>
<gene>
    <name evidence="3" type="ORF">QIS96_20890</name>
</gene>
<dbReference type="EMBL" id="JASCIQ010000021">
    <property type="protein sequence ID" value="MDI3406255.1"/>
    <property type="molecule type" value="Genomic_DNA"/>
</dbReference>
<evidence type="ECO:0000313" key="3">
    <source>
        <dbReference type="EMBL" id="MDI3406255.1"/>
    </source>
</evidence>
<protein>
    <submittedName>
        <fullName evidence="3">Uncharacterized protein</fullName>
    </submittedName>
</protein>
<keyword evidence="4" id="KW-1185">Reference proteome</keyword>
<evidence type="ECO:0000313" key="4">
    <source>
        <dbReference type="Proteomes" id="UP001223978"/>
    </source>
</evidence>
<evidence type="ECO:0000256" key="2">
    <source>
        <dbReference type="SAM" id="Phobius"/>
    </source>
</evidence>
<dbReference type="Proteomes" id="UP001223978">
    <property type="component" value="Unassembled WGS sequence"/>
</dbReference>
<sequence>METDKDTPERPDSEATQPTSEEPTPEEPTSEEPASEEPTPEEALPSPAEASTALADAVRVKQEIQARSATPWPLWFATVLTAYVALFPFAYGGMLSDREWLLPNSAWAVTLGVSTLLYLGLFTYVGAAWRRRTGVALRFDVLPRKVTVPLTIGLPVLLMGSAWAFKATAQPLWLIAASVAAAAVSIAFHLLFVRLHRKVSPASYATA</sequence>
<feature type="transmembrane region" description="Helical" evidence="2">
    <location>
        <begin position="106"/>
        <end position="125"/>
    </location>
</feature>
<dbReference type="RefSeq" id="WP_282544181.1">
    <property type="nucleotide sequence ID" value="NZ_JASCIQ010000021.1"/>
</dbReference>
<feature type="compositionally biased region" description="Acidic residues" evidence="1">
    <location>
        <begin position="23"/>
        <end position="40"/>
    </location>
</feature>
<feature type="compositionally biased region" description="Basic and acidic residues" evidence="1">
    <location>
        <begin position="1"/>
        <end position="13"/>
    </location>
</feature>
<keyword evidence="2" id="KW-0812">Transmembrane</keyword>
<feature type="region of interest" description="Disordered" evidence="1">
    <location>
        <begin position="1"/>
        <end position="51"/>
    </location>
</feature>
<organism evidence="3 4">
    <name type="scientific">Streptomyces cavernicola</name>
    <dbReference type="NCBI Taxonomy" id="3043613"/>
    <lineage>
        <taxon>Bacteria</taxon>
        <taxon>Bacillati</taxon>
        <taxon>Actinomycetota</taxon>
        <taxon>Actinomycetes</taxon>
        <taxon>Kitasatosporales</taxon>
        <taxon>Streptomycetaceae</taxon>
        <taxon>Streptomyces</taxon>
    </lineage>
</organism>
<reference evidence="3 4" key="1">
    <citation type="submission" date="2023-05" db="EMBL/GenBank/DDBJ databases">
        <title>Draft genome sequence of Streptomyces sp. B-S-A6 isolated from a cave soil in Thailand.</title>
        <authorList>
            <person name="Chamroensaksri N."/>
            <person name="Muangham S."/>
        </authorList>
    </citation>
    <scope>NUCLEOTIDE SEQUENCE [LARGE SCALE GENOMIC DNA]</scope>
    <source>
        <strain evidence="3 4">B-S-A6</strain>
    </source>
</reference>
<keyword evidence="2" id="KW-0472">Membrane</keyword>
<evidence type="ECO:0000256" key="1">
    <source>
        <dbReference type="SAM" id="MobiDB-lite"/>
    </source>
</evidence>
<accession>A0ABT6SDL2</accession>